<gene>
    <name evidence="5" type="ORF">P8C59_009301</name>
</gene>
<dbReference type="EMBL" id="JAQQPM010000009">
    <property type="protein sequence ID" value="KAK2075151.1"/>
    <property type="molecule type" value="Genomic_DNA"/>
</dbReference>
<feature type="region of interest" description="Disordered" evidence="1">
    <location>
        <begin position="718"/>
        <end position="758"/>
    </location>
</feature>
<keyword evidence="6" id="KW-1185">Reference proteome</keyword>
<feature type="compositionally biased region" description="Low complexity" evidence="1">
    <location>
        <begin position="881"/>
        <end position="904"/>
    </location>
</feature>
<feature type="domain" description="SLS1 N-terminal" evidence="3">
    <location>
        <begin position="211"/>
        <end position="313"/>
    </location>
</feature>
<dbReference type="Proteomes" id="UP001217918">
    <property type="component" value="Unassembled WGS sequence"/>
</dbReference>
<accession>A0AAD9ML33</accession>
<organism evidence="5 6">
    <name type="scientific">Phyllachora maydis</name>
    <dbReference type="NCBI Taxonomy" id="1825666"/>
    <lineage>
        <taxon>Eukaryota</taxon>
        <taxon>Fungi</taxon>
        <taxon>Dikarya</taxon>
        <taxon>Ascomycota</taxon>
        <taxon>Pezizomycotina</taxon>
        <taxon>Sordariomycetes</taxon>
        <taxon>Sordariomycetidae</taxon>
        <taxon>Phyllachorales</taxon>
        <taxon>Phyllachoraceae</taxon>
        <taxon>Phyllachora</taxon>
    </lineage>
</organism>
<evidence type="ECO:0000313" key="6">
    <source>
        <dbReference type="Proteomes" id="UP001217918"/>
    </source>
</evidence>
<dbReference type="Pfam" id="PF20776">
    <property type="entry name" value="SLS1_N"/>
    <property type="match status" value="1"/>
</dbReference>
<feature type="region of interest" description="Disordered" evidence="1">
    <location>
        <begin position="552"/>
        <end position="575"/>
    </location>
</feature>
<name>A0AAD9ML33_9PEZI</name>
<evidence type="ECO:0000256" key="1">
    <source>
        <dbReference type="SAM" id="MobiDB-lite"/>
    </source>
</evidence>
<evidence type="ECO:0000313" key="5">
    <source>
        <dbReference type="EMBL" id="KAK2075151.1"/>
    </source>
</evidence>
<feature type="domain" description="SLS1 first KH" evidence="2">
    <location>
        <begin position="322"/>
        <end position="390"/>
    </location>
</feature>
<dbReference type="InterPro" id="IPR048401">
    <property type="entry name" value="SLS1_C"/>
</dbReference>
<dbReference type="AlphaFoldDB" id="A0AAD9ML33"/>
<feature type="region of interest" description="Disordered" evidence="1">
    <location>
        <begin position="814"/>
        <end position="835"/>
    </location>
</feature>
<feature type="region of interest" description="Disordered" evidence="1">
    <location>
        <begin position="867"/>
        <end position="951"/>
    </location>
</feature>
<feature type="compositionally biased region" description="Pro residues" evidence="1">
    <location>
        <begin position="734"/>
        <end position="745"/>
    </location>
</feature>
<dbReference type="Pfam" id="PF20778">
    <property type="entry name" value="SLS1_C"/>
    <property type="match status" value="1"/>
</dbReference>
<dbReference type="InterPro" id="IPR032741">
    <property type="entry name" value="Sls1_KH-1"/>
</dbReference>
<evidence type="ECO:0000259" key="4">
    <source>
        <dbReference type="Pfam" id="PF20778"/>
    </source>
</evidence>
<dbReference type="GO" id="GO:0005743">
    <property type="term" value="C:mitochondrial inner membrane"/>
    <property type="evidence" value="ECO:0007669"/>
    <property type="project" value="InterPro"/>
</dbReference>
<reference evidence="5" key="1">
    <citation type="journal article" date="2023" name="Mol. Plant Microbe Interact.">
        <title>Elucidating the Obligate Nature and Biological Capacity of an Invasive Fungal Corn Pathogen.</title>
        <authorList>
            <person name="MacCready J.S."/>
            <person name="Roggenkamp E.M."/>
            <person name="Gdanetz K."/>
            <person name="Chilvers M.I."/>
        </authorList>
    </citation>
    <scope>NUCLEOTIDE SEQUENCE</scope>
    <source>
        <strain evidence="5">PM02</strain>
    </source>
</reference>
<dbReference type="Pfam" id="PF14611">
    <property type="entry name" value="KH_SLS1_1"/>
    <property type="match status" value="1"/>
</dbReference>
<proteinExistence type="predicted"/>
<feature type="domain" description="SLS1 C-terminal" evidence="4">
    <location>
        <begin position="468"/>
        <end position="734"/>
    </location>
</feature>
<protein>
    <submittedName>
        <fullName evidence="5">Uncharacterized protein</fullName>
    </submittedName>
</protein>
<comment type="caution">
    <text evidence="5">The sequence shown here is derived from an EMBL/GenBank/DDBJ whole genome shotgun (WGS) entry which is preliminary data.</text>
</comment>
<dbReference type="InterPro" id="IPR048400">
    <property type="entry name" value="SLS1_N"/>
</dbReference>
<evidence type="ECO:0000259" key="3">
    <source>
        <dbReference type="Pfam" id="PF20776"/>
    </source>
</evidence>
<sequence length="984" mass="108203">MIYLVRHPHVSPSTLQRQYLSGLEVKDGAWHDAGEAPDLLDVGEASEDDFLQDSWILKDDFWKNDTKVADTREAKTREADTGKTRPKRTSDPVVKYITRRGTPERAVLLEFSSKKPKRVYNSRGHRLVVNEEDLAMGILGQPAQAIILRERGKSKGNKRKHLQVEEAKAEEAAGPEMGQAEVAKARESPDWPAKVKIGEHHNQTAHGGAGALENIHELRPKGSKVLTGPDFLKLEETLESGFTNAQLISYRKKYRIPFHDPLPGWIKRRPRWVPDAQEGELNDASSLAGYVGRLSTPKERLATQIMREHWQLDREDINSRSGRLDVHLRRHEFNVLLIAEQKWLWKSTKHLVQSDGSLELSRDKDMLRIIAPKQTAELVLKAVIQLLDNIVVRTIDAEMVCPAHVEITDQRLTEVGELTETYIRASQKKIYVSWFGAKTKRQQIEDPGDVVFRILLQVYGGPQRDWKRSTKDWSTRLYTSTRAVFGHVLAEAPTPLDLSLRHNYNPELERVFVPVIPPLQHLNQLAPNLGSHTITNGLIVIRLMPNPVQTKLPKSFAAPKSSESAPGEEPNSLPPLELRLLSGREHVDHIVSLRALHETFRRDVLLPWNPVDVRMEQTRYYELAGCKISPDHPAAAVLDFCRDADLSVAKGKLRTPARLPGLRLPRWLLTHDPAPLIADGTSYELIELDYLFMGLEVQNSAVADYNGFALAYTSVEGGKRGGSRVELSVETKPTVPPSAPLPVNPQDPSGPLRPSTTLDHQASRAAVDAAFEAAFQDTLQDEYPQAQAAFDEGPVELGKSTAGGVDMSNARFRPEQASATTPASLEAPAVSPDVETGVSVETAALRTVSSDGTSPAAAAVDSSFDAAHPPEQANASHGVNPAALASAPSASPAPSSTTGASEPTVRPVLATNLSTRDREESSITANKNEACADHDADPAAGDGHTLPPESKLAISEPSARRAFMMAVSSIVYSGKAIRWTGDNK</sequence>
<evidence type="ECO:0000259" key="2">
    <source>
        <dbReference type="Pfam" id="PF14611"/>
    </source>
</evidence>